<organism evidence="2 3">
    <name type="scientific">Yimella lutea</name>
    <dbReference type="NCBI Taxonomy" id="587872"/>
    <lineage>
        <taxon>Bacteria</taxon>
        <taxon>Bacillati</taxon>
        <taxon>Actinomycetota</taxon>
        <taxon>Actinomycetes</taxon>
        <taxon>Micrococcales</taxon>
        <taxon>Dermacoccaceae</taxon>
        <taxon>Yimella</taxon>
    </lineage>
</organism>
<dbReference type="EMBL" id="VFMO01000001">
    <property type="protein sequence ID" value="TQJ12978.1"/>
    <property type="molecule type" value="Genomic_DNA"/>
</dbReference>
<dbReference type="Gene3D" id="1.10.1510.10">
    <property type="entry name" value="Uncharacterised protein YqeY/AIM41 PF09424, N-terminal domain"/>
    <property type="match status" value="1"/>
</dbReference>
<gene>
    <name evidence="2" type="ORF">FB459_0359</name>
</gene>
<protein>
    <submittedName>
        <fullName evidence="2">Uncharacterized protein</fullName>
    </submittedName>
</protein>
<accession>A0A542ECC1</accession>
<name>A0A542ECC1_9MICO</name>
<feature type="region of interest" description="Disordered" evidence="1">
    <location>
        <begin position="44"/>
        <end position="69"/>
    </location>
</feature>
<evidence type="ECO:0000313" key="2">
    <source>
        <dbReference type="EMBL" id="TQJ12978.1"/>
    </source>
</evidence>
<dbReference type="Proteomes" id="UP000320806">
    <property type="component" value="Unassembled WGS sequence"/>
</dbReference>
<evidence type="ECO:0000313" key="3">
    <source>
        <dbReference type="Proteomes" id="UP000320806"/>
    </source>
</evidence>
<sequence>MELEETLAQLRAALNEAMHDRDQPAVMALRTAISALQNAAAVPADGRGGSIEESPSGAGATDVPRHELTPHEVQFIIETEVDLREAEAASCERLGQHERAERLRAEADALAPWTT</sequence>
<keyword evidence="3" id="KW-1185">Reference proteome</keyword>
<proteinExistence type="predicted"/>
<evidence type="ECO:0000256" key="1">
    <source>
        <dbReference type="SAM" id="MobiDB-lite"/>
    </source>
</evidence>
<reference evidence="2 3" key="1">
    <citation type="submission" date="2019-06" db="EMBL/GenBank/DDBJ databases">
        <title>Sequencing the genomes of 1000 actinobacteria strains.</title>
        <authorList>
            <person name="Klenk H.-P."/>
        </authorList>
    </citation>
    <scope>NUCLEOTIDE SEQUENCE [LARGE SCALE GENOMIC DNA]</scope>
    <source>
        <strain evidence="2 3">DSM 19828</strain>
    </source>
</reference>
<dbReference type="InterPro" id="IPR042184">
    <property type="entry name" value="YqeY/Aim41_N"/>
</dbReference>
<dbReference type="RefSeq" id="WP_141927247.1">
    <property type="nucleotide sequence ID" value="NZ_BAABCI010000039.1"/>
</dbReference>
<dbReference type="OrthoDB" id="3298383at2"/>
<comment type="caution">
    <text evidence="2">The sequence shown here is derived from an EMBL/GenBank/DDBJ whole genome shotgun (WGS) entry which is preliminary data.</text>
</comment>
<dbReference type="AlphaFoldDB" id="A0A542ECC1"/>